<comment type="caution">
    <text evidence="1">The sequence shown here is derived from an EMBL/GenBank/DDBJ whole genome shotgun (WGS) entry which is preliminary data.</text>
</comment>
<organism evidence="1 2">
    <name type="scientific">Gymnopilus junonius</name>
    <name type="common">Spectacular rustgill mushroom</name>
    <name type="synonym">Gymnopilus spectabilis subsp. junonius</name>
    <dbReference type="NCBI Taxonomy" id="109634"/>
    <lineage>
        <taxon>Eukaryota</taxon>
        <taxon>Fungi</taxon>
        <taxon>Dikarya</taxon>
        <taxon>Basidiomycota</taxon>
        <taxon>Agaricomycotina</taxon>
        <taxon>Agaricomycetes</taxon>
        <taxon>Agaricomycetidae</taxon>
        <taxon>Agaricales</taxon>
        <taxon>Agaricineae</taxon>
        <taxon>Hymenogastraceae</taxon>
        <taxon>Gymnopilus</taxon>
    </lineage>
</organism>
<protein>
    <submittedName>
        <fullName evidence="1">Uncharacterized protein</fullName>
    </submittedName>
</protein>
<dbReference type="EMBL" id="JADNYJ010000049">
    <property type="protein sequence ID" value="KAF8900109.1"/>
    <property type="molecule type" value="Genomic_DNA"/>
</dbReference>
<accession>A0A9P5NMD2</accession>
<keyword evidence="2" id="KW-1185">Reference proteome</keyword>
<dbReference type="Proteomes" id="UP000724874">
    <property type="component" value="Unassembled WGS sequence"/>
</dbReference>
<sequence length="61" mass="6826">MELSIPPSSPNINMSYDAYKKAFISKHNKYPHHDNFLAKVLARLKAETAGYQPSESDNTSA</sequence>
<proteinExistence type="predicted"/>
<evidence type="ECO:0000313" key="2">
    <source>
        <dbReference type="Proteomes" id="UP000724874"/>
    </source>
</evidence>
<dbReference type="AlphaFoldDB" id="A0A9P5NMD2"/>
<evidence type="ECO:0000313" key="1">
    <source>
        <dbReference type="EMBL" id="KAF8900109.1"/>
    </source>
</evidence>
<reference evidence="1" key="1">
    <citation type="submission" date="2020-11" db="EMBL/GenBank/DDBJ databases">
        <authorList>
            <consortium name="DOE Joint Genome Institute"/>
            <person name="Ahrendt S."/>
            <person name="Riley R."/>
            <person name="Andreopoulos W."/>
            <person name="LaButti K."/>
            <person name="Pangilinan J."/>
            <person name="Ruiz-duenas F.J."/>
            <person name="Barrasa J.M."/>
            <person name="Sanchez-Garcia M."/>
            <person name="Camarero S."/>
            <person name="Miyauchi S."/>
            <person name="Serrano A."/>
            <person name="Linde D."/>
            <person name="Babiker R."/>
            <person name="Drula E."/>
            <person name="Ayuso-Fernandez I."/>
            <person name="Pacheco R."/>
            <person name="Padilla G."/>
            <person name="Ferreira P."/>
            <person name="Barriuso J."/>
            <person name="Kellner H."/>
            <person name="Castanera R."/>
            <person name="Alfaro M."/>
            <person name="Ramirez L."/>
            <person name="Pisabarro A.G."/>
            <person name="Kuo A."/>
            <person name="Tritt A."/>
            <person name="Lipzen A."/>
            <person name="He G."/>
            <person name="Yan M."/>
            <person name="Ng V."/>
            <person name="Cullen D."/>
            <person name="Martin F."/>
            <person name="Rosso M.-N."/>
            <person name="Henrissat B."/>
            <person name="Hibbett D."/>
            <person name="Martinez A.T."/>
            <person name="Grigoriev I.V."/>
        </authorList>
    </citation>
    <scope>NUCLEOTIDE SEQUENCE</scope>
    <source>
        <strain evidence="1">AH 44721</strain>
    </source>
</reference>
<gene>
    <name evidence="1" type="ORF">CPB84DRAFT_1847371</name>
</gene>
<name>A0A9P5NMD2_GYMJU</name>